<protein>
    <submittedName>
        <fullName evidence="1">Uncharacterized protein</fullName>
    </submittedName>
</protein>
<keyword evidence="2" id="KW-1185">Reference proteome</keyword>
<comment type="caution">
    <text evidence="1">The sequence shown here is derived from an EMBL/GenBank/DDBJ whole genome shotgun (WGS) entry which is preliminary data.</text>
</comment>
<dbReference type="Proteomes" id="UP001224775">
    <property type="component" value="Unassembled WGS sequence"/>
</dbReference>
<name>A0AAD8YC21_9STRA</name>
<evidence type="ECO:0000313" key="1">
    <source>
        <dbReference type="EMBL" id="KAK1742702.1"/>
    </source>
</evidence>
<accession>A0AAD8YC21</accession>
<dbReference type="AlphaFoldDB" id="A0AAD8YC21"/>
<evidence type="ECO:0000313" key="2">
    <source>
        <dbReference type="Proteomes" id="UP001224775"/>
    </source>
</evidence>
<reference evidence="1" key="1">
    <citation type="submission" date="2023-06" db="EMBL/GenBank/DDBJ databases">
        <title>Survivors Of The Sea: Transcriptome response of Skeletonema marinoi to long-term dormancy.</title>
        <authorList>
            <person name="Pinder M.I.M."/>
            <person name="Kourtchenko O."/>
            <person name="Robertson E.K."/>
            <person name="Larsson T."/>
            <person name="Maumus F."/>
            <person name="Osuna-Cruz C.M."/>
            <person name="Vancaester E."/>
            <person name="Stenow R."/>
            <person name="Vandepoele K."/>
            <person name="Ploug H."/>
            <person name="Bruchert V."/>
            <person name="Godhe A."/>
            <person name="Topel M."/>
        </authorList>
    </citation>
    <scope>NUCLEOTIDE SEQUENCE</scope>
    <source>
        <strain evidence="1">R05AC</strain>
    </source>
</reference>
<gene>
    <name evidence="1" type="ORF">QTG54_006299</name>
</gene>
<sequence length="98" mass="11219">MILSSKDWARSGDGSKYAYEEAFRHRAEYVNLTKFDLTLKEDYGFLTLRFKRVAQSCKGETIGKEQWTDTLCNKRTIPDLETAPASCRLLNISNSCSK</sequence>
<organism evidence="1 2">
    <name type="scientific">Skeletonema marinoi</name>
    <dbReference type="NCBI Taxonomy" id="267567"/>
    <lineage>
        <taxon>Eukaryota</taxon>
        <taxon>Sar</taxon>
        <taxon>Stramenopiles</taxon>
        <taxon>Ochrophyta</taxon>
        <taxon>Bacillariophyta</taxon>
        <taxon>Coscinodiscophyceae</taxon>
        <taxon>Thalassiosirophycidae</taxon>
        <taxon>Thalassiosirales</taxon>
        <taxon>Skeletonemataceae</taxon>
        <taxon>Skeletonema</taxon>
        <taxon>Skeletonema marinoi-dohrnii complex</taxon>
    </lineage>
</organism>
<proteinExistence type="predicted"/>
<dbReference type="EMBL" id="JATAAI010000010">
    <property type="protein sequence ID" value="KAK1742702.1"/>
    <property type="molecule type" value="Genomic_DNA"/>
</dbReference>